<dbReference type="EMBL" id="AF170176">
    <property type="protein sequence ID" value="AAF33517.1"/>
    <property type="molecule type" value="Genomic_DNA"/>
</dbReference>
<reference evidence="1" key="1">
    <citation type="submission" date="1999-11" db="EMBL/GenBank/DDBJ databases">
        <title>The Salmonella typhimurium Genome Sequencing Project.</title>
        <authorList>
            <person name="WashU"/>
        </authorList>
    </citation>
    <scope>NUCLEOTIDE SEQUENCE</scope>
    <source>
        <strain evidence="1">SGSC1412</strain>
    </source>
</reference>
<dbReference type="AlphaFoldDB" id="Q9L9J4"/>
<proteinExistence type="predicted"/>
<name>Q9L9J4_SALTY</name>
<reference evidence="1" key="3">
    <citation type="submission" date="2000-02" db="EMBL/GenBank/DDBJ databases">
        <authorList>
            <person name="Waterston R."/>
        </authorList>
    </citation>
    <scope>NUCLEOTIDE SEQUENCE</scope>
    <source>
        <strain evidence="1">SGSC1412</strain>
    </source>
</reference>
<protein>
    <submittedName>
        <fullName evidence="1">STMF1.15 protein</fullName>
    </submittedName>
</protein>
<sequence length="56" mass="6591">MNKLSSFCIIFCHRTGKTITTVSHNKFCFCITIKIDARNGVLTECIRRWDNYIMFV</sequence>
<organism evidence="1">
    <name type="scientific">Salmonella typhimurium (strain LT2 / SGSC1412 / ATCC 700720)</name>
    <dbReference type="NCBI Taxonomy" id="99287"/>
    <lineage>
        <taxon>Bacteria</taxon>
        <taxon>Pseudomonadati</taxon>
        <taxon>Pseudomonadota</taxon>
        <taxon>Gammaproteobacteria</taxon>
        <taxon>Enterobacterales</taxon>
        <taxon>Enterobacteriaceae</taxon>
        <taxon>Salmonella</taxon>
    </lineage>
</organism>
<evidence type="ECO:0000313" key="1">
    <source>
        <dbReference type="EMBL" id="AAF33517.1"/>
    </source>
</evidence>
<reference evidence="1" key="2">
    <citation type="submission" date="1999-11" db="EMBL/GenBank/DDBJ databases">
        <title>The sequence of Salmonella typhimurium fragment STMF1 (I-Ceu-F).</title>
        <authorList>
            <person name="Latreille"/>
            <person name="P"/>
        </authorList>
    </citation>
    <scope>NUCLEOTIDE SEQUENCE</scope>
    <source>
        <strain evidence="1">SGSC1412</strain>
    </source>
</reference>
<gene>
    <name evidence="1" type="primary">STMF1.15</name>
</gene>
<accession>Q9L9J4</accession>